<sequence length="107" mass="11353">MNKISSGGAQPGPGGDEGTAVAQESMYGIFENTSSIAQPRNADPEGKKEQAVGAHGARPQAAALPCDLEPVCSGAALLLGKECERRRRCARRPRLESYALPREKVYV</sequence>
<name>A0AAV7RDR3_PLEWA</name>
<protein>
    <submittedName>
        <fullName evidence="2">Uncharacterized protein</fullName>
    </submittedName>
</protein>
<dbReference type="Proteomes" id="UP001066276">
    <property type="component" value="Chromosome 5"/>
</dbReference>
<organism evidence="2 3">
    <name type="scientific">Pleurodeles waltl</name>
    <name type="common">Iberian ribbed newt</name>
    <dbReference type="NCBI Taxonomy" id="8319"/>
    <lineage>
        <taxon>Eukaryota</taxon>
        <taxon>Metazoa</taxon>
        <taxon>Chordata</taxon>
        <taxon>Craniata</taxon>
        <taxon>Vertebrata</taxon>
        <taxon>Euteleostomi</taxon>
        <taxon>Amphibia</taxon>
        <taxon>Batrachia</taxon>
        <taxon>Caudata</taxon>
        <taxon>Salamandroidea</taxon>
        <taxon>Salamandridae</taxon>
        <taxon>Pleurodelinae</taxon>
        <taxon>Pleurodeles</taxon>
    </lineage>
</organism>
<evidence type="ECO:0000313" key="2">
    <source>
        <dbReference type="EMBL" id="KAJ1149561.1"/>
    </source>
</evidence>
<comment type="caution">
    <text evidence="2">The sequence shown here is derived from an EMBL/GenBank/DDBJ whole genome shotgun (WGS) entry which is preliminary data.</text>
</comment>
<dbReference type="AlphaFoldDB" id="A0AAV7RDR3"/>
<keyword evidence="3" id="KW-1185">Reference proteome</keyword>
<accession>A0AAV7RDR3</accession>
<feature type="region of interest" description="Disordered" evidence="1">
    <location>
        <begin position="1"/>
        <end position="56"/>
    </location>
</feature>
<proteinExistence type="predicted"/>
<evidence type="ECO:0000256" key="1">
    <source>
        <dbReference type="SAM" id="MobiDB-lite"/>
    </source>
</evidence>
<reference evidence="2" key="1">
    <citation type="journal article" date="2022" name="bioRxiv">
        <title>Sequencing and chromosome-scale assembly of the giantPleurodeles waltlgenome.</title>
        <authorList>
            <person name="Brown T."/>
            <person name="Elewa A."/>
            <person name="Iarovenko S."/>
            <person name="Subramanian E."/>
            <person name="Araus A.J."/>
            <person name="Petzold A."/>
            <person name="Susuki M."/>
            <person name="Suzuki K.-i.T."/>
            <person name="Hayashi T."/>
            <person name="Toyoda A."/>
            <person name="Oliveira C."/>
            <person name="Osipova E."/>
            <person name="Leigh N.D."/>
            <person name="Simon A."/>
            <person name="Yun M.H."/>
        </authorList>
    </citation>
    <scope>NUCLEOTIDE SEQUENCE</scope>
    <source>
        <strain evidence="2">20211129_DDA</strain>
        <tissue evidence="2">Liver</tissue>
    </source>
</reference>
<evidence type="ECO:0000313" key="3">
    <source>
        <dbReference type="Proteomes" id="UP001066276"/>
    </source>
</evidence>
<gene>
    <name evidence="2" type="ORF">NDU88_002368</name>
</gene>
<dbReference type="EMBL" id="JANPWB010000009">
    <property type="protein sequence ID" value="KAJ1149561.1"/>
    <property type="molecule type" value="Genomic_DNA"/>
</dbReference>